<dbReference type="InterPro" id="IPR042868">
    <property type="entry name" value="PHYHIP/PHYHIPL"/>
</dbReference>
<comment type="similarity">
    <text evidence="1">Belongs to the PHYHIP family.</text>
</comment>
<dbReference type="SUPFAM" id="SSF49265">
    <property type="entry name" value="Fibronectin type III"/>
    <property type="match status" value="1"/>
</dbReference>
<dbReference type="Gene3D" id="2.60.40.10">
    <property type="entry name" value="Immunoglobulins"/>
    <property type="match status" value="1"/>
</dbReference>
<sequence>MELLSTPHSIEINNITCDSFRISWAMDVGDLDRVTHYFIDLNKKENKNSNKFKHRDVPTKLVAKAVALPMTVRGHWFLSPRTEYSVAVQTAVKQSDGEYLVSGWSETVEFCTGACQVSPNESSCLTVSVFLMARMHSGNIMKPYLKDNSGSHGSPTSGMLHGIFFSCHTEFNTGQPPQDSPYGRYRFQIAAQRLFGPNTNLYFADFYCMYTAYHYVILVLAPKGSPGDRFCQERLPQLDISCNKFLTCCMEDGELVYRHAQDVILEIIYTDPVDLSLGVLGEISGHQLMSLSTADAKKDPSCKTCNISVGR</sequence>
<accession>A0ABQ7T080</accession>
<evidence type="ECO:0000256" key="4">
    <source>
        <dbReference type="ARBA" id="ARBA00038647"/>
    </source>
</evidence>
<organism evidence="8 9">
    <name type="scientific">Phrynosoma platyrhinos</name>
    <name type="common">Desert horned lizard</name>
    <dbReference type="NCBI Taxonomy" id="52577"/>
    <lineage>
        <taxon>Eukaryota</taxon>
        <taxon>Metazoa</taxon>
        <taxon>Chordata</taxon>
        <taxon>Craniata</taxon>
        <taxon>Vertebrata</taxon>
        <taxon>Euteleostomi</taxon>
        <taxon>Lepidosauria</taxon>
        <taxon>Squamata</taxon>
        <taxon>Bifurcata</taxon>
        <taxon>Unidentata</taxon>
        <taxon>Episquamata</taxon>
        <taxon>Toxicofera</taxon>
        <taxon>Iguania</taxon>
        <taxon>Phrynosomatidae</taxon>
        <taxon>Phrynosomatinae</taxon>
        <taxon>Phrynosoma</taxon>
    </lineage>
</organism>
<dbReference type="Pfam" id="PF19281">
    <property type="entry name" value="PHYHIP_C"/>
    <property type="match status" value="1"/>
</dbReference>
<comment type="caution">
    <text evidence="8">The sequence shown here is derived from an EMBL/GenBank/DDBJ whole genome shotgun (WGS) entry which is preliminary data.</text>
</comment>
<comment type="subunit">
    <text evidence="4">Interacts with PHYH and ADGRB1.</text>
</comment>
<evidence type="ECO:0000313" key="9">
    <source>
        <dbReference type="Proteomes" id="UP000826234"/>
    </source>
</evidence>
<dbReference type="InterPro" id="IPR045545">
    <property type="entry name" value="PHYIP/PHIPL_C"/>
</dbReference>
<evidence type="ECO:0000256" key="3">
    <source>
        <dbReference type="ARBA" id="ARBA00037425"/>
    </source>
</evidence>
<keyword evidence="2" id="KW-0325">Glycoprotein</keyword>
<dbReference type="PANTHER" id="PTHR15698">
    <property type="entry name" value="PROTEIN CBG15099"/>
    <property type="match status" value="1"/>
</dbReference>
<dbReference type="InterPro" id="IPR003961">
    <property type="entry name" value="FN3_dom"/>
</dbReference>
<evidence type="ECO:0000313" key="8">
    <source>
        <dbReference type="EMBL" id="KAH0623125.1"/>
    </source>
</evidence>
<dbReference type="PANTHER" id="PTHR15698:SF9">
    <property type="entry name" value="PHYTANOYL-COA HYDROXYLASE-INTERACTING PROTEIN"/>
    <property type="match status" value="1"/>
</dbReference>
<reference evidence="8 9" key="1">
    <citation type="journal article" date="2022" name="Gigascience">
        <title>A chromosome-level genome assembly and annotation of the desert horned lizard, Phrynosoma platyrhinos, provides insight into chromosomal rearrangements among reptiles.</title>
        <authorList>
            <person name="Koochekian N."/>
            <person name="Ascanio A."/>
            <person name="Farleigh K."/>
            <person name="Card D.C."/>
            <person name="Schield D.R."/>
            <person name="Castoe T.A."/>
            <person name="Jezkova T."/>
        </authorList>
    </citation>
    <scope>NUCLEOTIDE SEQUENCE [LARGE SCALE GENOMIC DNA]</scope>
    <source>
        <strain evidence="8">NK-2021</strain>
    </source>
</reference>
<name>A0ABQ7T080_PHRPL</name>
<evidence type="ECO:0000256" key="1">
    <source>
        <dbReference type="ARBA" id="ARBA00007962"/>
    </source>
</evidence>
<feature type="domain" description="Phytanoyl-CoA hydroxylase-interacting protein-like C-terminal" evidence="7">
    <location>
        <begin position="129"/>
        <end position="311"/>
    </location>
</feature>
<dbReference type="CDD" id="cd00063">
    <property type="entry name" value="FN3"/>
    <property type="match status" value="1"/>
</dbReference>
<protein>
    <recommendedName>
        <fullName evidence="5">Phytanoyl-CoA hydroxylase-interacting protein</fullName>
    </recommendedName>
    <alternativeName>
        <fullName evidence="6">Phytanoyl-CoA hydroxylase-associated protein 1</fullName>
    </alternativeName>
</protein>
<proteinExistence type="inferred from homology"/>
<dbReference type="EMBL" id="JAIPUX010003283">
    <property type="protein sequence ID" value="KAH0623125.1"/>
    <property type="molecule type" value="Genomic_DNA"/>
</dbReference>
<evidence type="ECO:0000256" key="2">
    <source>
        <dbReference type="ARBA" id="ARBA00023180"/>
    </source>
</evidence>
<keyword evidence="9" id="KW-1185">Reference proteome</keyword>
<dbReference type="Proteomes" id="UP000826234">
    <property type="component" value="Unassembled WGS sequence"/>
</dbReference>
<gene>
    <name evidence="8" type="ORF">JD844_031105</name>
</gene>
<dbReference type="InterPro" id="IPR013783">
    <property type="entry name" value="Ig-like_fold"/>
</dbReference>
<evidence type="ECO:0000256" key="5">
    <source>
        <dbReference type="ARBA" id="ARBA00039176"/>
    </source>
</evidence>
<comment type="function">
    <text evidence="3">Its interaction with PHYH suggests a role in the development of the central system.</text>
</comment>
<evidence type="ECO:0000259" key="7">
    <source>
        <dbReference type="Pfam" id="PF19281"/>
    </source>
</evidence>
<dbReference type="InterPro" id="IPR036116">
    <property type="entry name" value="FN3_sf"/>
</dbReference>
<evidence type="ECO:0000256" key="6">
    <source>
        <dbReference type="ARBA" id="ARBA00042332"/>
    </source>
</evidence>